<reference evidence="3" key="2">
    <citation type="submission" date="2023-06" db="EMBL/GenBank/DDBJ databases">
        <authorList>
            <consortium name="Lawrence Berkeley National Laboratory"/>
            <person name="Haridas S."/>
            <person name="Hensen N."/>
            <person name="Bonometti L."/>
            <person name="Westerberg I."/>
            <person name="Brannstrom I.O."/>
            <person name="Guillou S."/>
            <person name="Cros-Aarteil S."/>
            <person name="Calhoun S."/>
            <person name="Kuo A."/>
            <person name="Mondo S."/>
            <person name="Pangilinan J."/>
            <person name="Riley R."/>
            <person name="Labutti K."/>
            <person name="Andreopoulos B."/>
            <person name="Lipzen A."/>
            <person name="Chen C."/>
            <person name="Yanf M."/>
            <person name="Daum C."/>
            <person name="Ng V."/>
            <person name="Clum A."/>
            <person name="Steindorff A."/>
            <person name="Ohm R."/>
            <person name="Martin F."/>
            <person name="Silar P."/>
            <person name="Natvig D."/>
            <person name="Lalanne C."/>
            <person name="Gautier V."/>
            <person name="Ament-Velasquez S.L."/>
            <person name="Kruys A."/>
            <person name="Hutchinson M.I."/>
            <person name="Powell A.J."/>
            <person name="Barry K."/>
            <person name="Miller A.N."/>
            <person name="Grigoriev I.V."/>
            <person name="Debuchy R."/>
            <person name="Gladieux P."/>
            <person name="Thoren M.H."/>
            <person name="Johannesson H."/>
        </authorList>
    </citation>
    <scope>NUCLEOTIDE SEQUENCE</scope>
    <source>
        <strain evidence="3">CBS 118394</strain>
    </source>
</reference>
<evidence type="ECO:0000256" key="1">
    <source>
        <dbReference type="ARBA" id="ARBA00023002"/>
    </source>
</evidence>
<dbReference type="CDD" id="cd19077">
    <property type="entry name" value="AKR_AKR8A1-2"/>
    <property type="match status" value="1"/>
</dbReference>
<dbReference type="InterPro" id="IPR023210">
    <property type="entry name" value="NADP_OxRdtase_dom"/>
</dbReference>
<dbReference type="EMBL" id="JAUEDM010000001">
    <property type="protein sequence ID" value="KAK3329658.1"/>
    <property type="molecule type" value="Genomic_DNA"/>
</dbReference>
<feature type="domain" description="NADP-dependent oxidoreductase" evidence="2">
    <location>
        <begin position="18"/>
        <end position="315"/>
    </location>
</feature>
<name>A0AAE0MFE0_9PEZI</name>
<evidence type="ECO:0000313" key="3">
    <source>
        <dbReference type="EMBL" id="KAK3329658.1"/>
    </source>
</evidence>
<dbReference type="InterPro" id="IPR050791">
    <property type="entry name" value="Aldo-Keto_reductase"/>
</dbReference>
<evidence type="ECO:0000313" key="4">
    <source>
        <dbReference type="Proteomes" id="UP001283341"/>
    </source>
</evidence>
<comment type="caution">
    <text evidence="3">The sequence shown here is derived from an EMBL/GenBank/DDBJ whole genome shotgun (WGS) entry which is preliminary data.</text>
</comment>
<accession>A0AAE0MFE0</accession>
<dbReference type="Proteomes" id="UP001283341">
    <property type="component" value="Unassembled WGS sequence"/>
</dbReference>
<dbReference type="InterPro" id="IPR036812">
    <property type="entry name" value="NAD(P)_OxRdtase_dom_sf"/>
</dbReference>
<dbReference type="GO" id="GO:0005737">
    <property type="term" value="C:cytoplasm"/>
    <property type="evidence" value="ECO:0007669"/>
    <property type="project" value="TreeGrafter"/>
</dbReference>
<dbReference type="AlphaFoldDB" id="A0AAE0MFE0"/>
<reference evidence="3" key="1">
    <citation type="journal article" date="2023" name="Mol. Phylogenet. Evol.">
        <title>Genome-scale phylogeny and comparative genomics of the fungal order Sordariales.</title>
        <authorList>
            <person name="Hensen N."/>
            <person name="Bonometti L."/>
            <person name="Westerberg I."/>
            <person name="Brannstrom I.O."/>
            <person name="Guillou S."/>
            <person name="Cros-Aarteil S."/>
            <person name="Calhoun S."/>
            <person name="Haridas S."/>
            <person name="Kuo A."/>
            <person name="Mondo S."/>
            <person name="Pangilinan J."/>
            <person name="Riley R."/>
            <person name="LaButti K."/>
            <person name="Andreopoulos B."/>
            <person name="Lipzen A."/>
            <person name="Chen C."/>
            <person name="Yan M."/>
            <person name="Daum C."/>
            <person name="Ng V."/>
            <person name="Clum A."/>
            <person name="Steindorff A."/>
            <person name="Ohm R.A."/>
            <person name="Martin F."/>
            <person name="Silar P."/>
            <person name="Natvig D.O."/>
            <person name="Lalanne C."/>
            <person name="Gautier V."/>
            <person name="Ament-Velasquez S.L."/>
            <person name="Kruys A."/>
            <person name="Hutchinson M.I."/>
            <person name="Powell A.J."/>
            <person name="Barry K."/>
            <person name="Miller A.N."/>
            <person name="Grigoriev I.V."/>
            <person name="Debuchy R."/>
            <person name="Gladieux P."/>
            <person name="Hiltunen Thoren M."/>
            <person name="Johannesson H."/>
        </authorList>
    </citation>
    <scope>NUCLEOTIDE SEQUENCE</scope>
    <source>
        <strain evidence="3">CBS 118394</strain>
    </source>
</reference>
<gene>
    <name evidence="3" type="ORF">B0H66DRAFT_33911</name>
</gene>
<keyword evidence="1" id="KW-0560">Oxidoreductase</keyword>
<dbReference type="PANTHER" id="PTHR43625:SF78">
    <property type="entry name" value="PYRIDOXAL REDUCTASE-RELATED"/>
    <property type="match status" value="1"/>
</dbReference>
<sequence>MGHPIQGRQVGNIGLGLLGFGIFGTQWRPEKISDEEIFAAIKAALAAGCNYFNAAEFYGTPDNNTLTILSRYYVKYPEDVDKILLNVKGCFHDRSRPDSSPEGVKSSVENCVRMIGGKGRIDQFEPARKDPNVDIEVTVAALNEQVQIGNIGGIALSEVSAQTIRRAAKVARIEAVEIELSLWSTEPLENGVVQACAELDIPIIAYSPLGRGMLAGQFRSYADLPANDPRRMLPRFQPDAFEANLRLVKEVEKLAAKKGCTPGQISINWILAISRRPGMPRIIPIPGSTNIKRIRENAVEIELTEEDMAEIDGILKEFTPVGDRYHKSLMALLDE</sequence>
<dbReference type="GO" id="GO:0016491">
    <property type="term" value="F:oxidoreductase activity"/>
    <property type="evidence" value="ECO:0007669"/>
    <property type="project" value="UniProtKB-KW"/>
</dbReference>
<keyword evidence="4" id="KW-1185">Reference proteome</keyword>
<dbReference type="Pfam" id="PF00248">
    <property type="entry name" value="Aldo_ket_red"/>
    <property type="match status" value="1"/>
</dbReference>
<dbReference type="Gene3D" id="3.20.20.100">
    <property type="entry name" value="NADP-dependent oxidoreductase domain"/>
    <property type="match status" value="1"/>
</dbReference>
<evidence type="ECO:0000259" key="2">
    <source>
        <dbReference type="Pfam" id="PF00248"/>
    </source>
</evidence>
<dbReference type="PANTHER" id="PTHR43625">
    <property type="entry name" value="AFLATOXIN B1 ALDEHYDE REDUCTASE"/>
    <property type="match status" value="1"/>
</dbReference>
<proteinExistence type="predicted"/>
<organism evidence="3 4">
    <name type="scientific">Apodospora peruviana</name>
    <dbReference type="NCBI Taxonomy" id="516989"/>
    <lineage>
        <taxon>Eukaryota</taxon>
        <taxon>Fungi</taxon>
        <taxon>Dikarya</taxon>
        <taxon>Ascomycota</taxon>
        <taxon>Pezizomycotina</taxon>
        <taxon>Sordariomycetes</taxon>
        <taxon>Sordariomycetidae</taxon>
        <taxon>Sordariales</taxon>
        <taxon>Lasiosphaeriaceae</taxon>
        <taxon>Apodospora</taxon>
    </lineage>
</organism>
<protein>
    <submittedName>
        <fullName evidence="3">NADP-dependent oxidoreductase domain-containing protein</fullName>
    </submittedName>
</protein>
<dbReference type="SUPFAM" id="SSF51430">
    <property type="entry name" value="NAD(P)-linked oxidoreductase"/>
    <property type="match status" value="1"/>
</dbReference>